<dbReference type="Pfam" id="PF13883">
    <property type="entry name" value="CREG_beta-barrel"/>
    <property type="match status" value="1"/>
</dbReference>
<proteinExistence type="predicted"/>
<feature type="domain" description="DUF2470" evidence="1">
    <location>
        <begin position="248"/>
        <end position="321"/>
    </location>
</feature>
<sequence length="340" mass="36596">MALVSSKSMIAASVASSRSILSTPVIVAVPRSVSSGLCGLARPSFRPLHQPPRSTTPSPAVPAQYIVGGDADPEMAAFQKQQGSVLRPTAAEEARTVLDQGKHGVLCTLSSNTDTQGFPASSVVEYACDGTGRPFFATSALSAHTADMLANGRISLTVKSPNFQGMDCGRLTLQGTVMPLTEADKARLREIYLKKYPSAFYVDFPDFKWFRMDTIVAARFNGGFGRAPRLTVDEYLAAKPDPVYPFSGPVCGHMNADHVEDSKAMIKHYVGLTVDAVRMIDLDRLGINCSVTRKGQTFKLRLPFPHPAEDRKSIKDAIVEMTKKARSTAATNARTPGGTL</sequence>
<evidence type="ECO:0000313" key="4">
    <source>
        <dbReference type="Proteomes" id="UP000747399"/>
    </source>
</evidence>
<name>A0A8J4BAC0_9CHLO</name>
<dbReference type="EMBL" id="BNCO01000028">
    <property type="protein sequence ID" value="GIL57689.1"/>
    <property type="molecule type" value="Genomic_DNA"/>
</dbReference>
<evidence type="ECO:0000259" key="1">
    <source>
        <dbReference type="Pfam" id="PF10615"/>
    </source>
</evidence>
<dbReference type="PANTHER" id="PTHR13343:SF24">
    <property type="entry name" value="OS07G0573800 PROTEIN"/>
    <property type="match status" value="1"/>
</dbReference>
<dbReference type="SUPFAM" id="SSF50475">
    <property type="entry name" value="FMN-binding split barrel"/>
    <property type="match status" value="1"/>
</dbReference>
<dbReference type="Gene3D" id="3.20.180.10">
    <property type="entry name" value="PNP-oxidase-like"/>
    <property type="match status" value="1"/>
</dbReference>
<dbReference type="InterPro" id="IPR037119">
    <property type="entry name" value="Haem_oxidase_HugZ-like_sf"/>
</dbReference>
<dbReference type="Gene3D" id="2.30.110.10">
    <property type="entry name" value="Electron Transport, Fmn-binding Protein, Chain A"/>
    <property type="match status" value="1"/>
</dbReference>
<dbReference type="GO" id="GO:0005737">
    <property type="term" value="C:cytoplasm"/>
    <property type="evidence" value="ECO:0007669"/>
    <property type="project" value="UniProtKB-ARBA"/>
</dbReference>
<comment type="caution">
    <text evidence="3">The sequence shown here is derived from an EMBL/GenBank/DDBJ whole genome shotgun (WGS) entry which is preliminary data.</text>
</comment>
<gene>
    <name evidence="3" type="ORF">Vafri_12813</name>
</gene>
<protein>
    <recommendedName>
        <fullName evidence="5">DUF2470 domain-containing protein</fullName>
    </recommendedName>
</protein>
<dbReference type="InterPro" id="IPR055343">
    <property type="entry name" value="CREG_beta-barrel"/>
</dbReference>
<keyword evidence="4" id="KW-1185">Reference proteome</keyword>
<reference evidence="3" key="1">
    <citation type="journal article" date="2021" name="Proc. Natl. Acad. Sci. U.S.A.">
        <title>Three genomes in the algal genus Volvox reveal the fate of a haploid sex-determining region after a transition to homothallism.</title>
        <authorList>
            <person name="Yamamoto K."/>
            <person name="Hamaji T."/>
            <person name="Kawai-Toyooka H."/>
            <person name="Matsuzaki R."/>
            <person name="Takahashi F."/>
            <person name="Nishimura Y."/>
            <person name="Kawachi M."/>
            <person name="Noguchi H."/>
            <person name="Minakuchi Y."/>
            <person name="Umen J.G."/>
            <person name="Toyoda A."/>
            <person name="Nozaki H."/>
        </authorList>
    </citation>
    <scope>NUCLEOTIDE SEQUENCE</scope>
    <source>
        <strain evidence="3">NIES-3780</strain>
    </source>
</reference>
<evidence type="ECO:0000259" key="2">
    <source>
        <dbReference type="Pfam" id="PF13883"/>
    </source>
</evidence>
<dbReference type="PANTHER" id="PTHR13343">
    <property type="entry name" value="CREG1 PROTEIN"/>
    <property type="match status" value="1"/>
</dbReference>
<dbReference type="AlphaFoldDB" id="A0A8J4BAC0"/>
<dbReference type="Proteomes" id="UP000747399">
    <property type="component" value="Unassembled WGS sequence"/>
</dbReference>
<dbReference type="Pfam" id="PF10615">
    <property type="entry name" value="DUF2470"/>
    <property type="match status" value="1"/>
</dbReference>
<organism evidence="3 4">
    <name type="scientific">Volvox africanus</name>
    <dbReference type="NCBI Taxonomy" id="51714"/>
    <lineage>
        <taxon>Eukaryota</taxon>
        <taxon>Viridiplantae</taxon>
        <taxon>Chlorophyta</taxon>
        <taxon>core chlorophytes</taxon>
        <taxon>Chlorophyceae</taxon>
        <taxon>CS clade</taxon>
        <taxon>Chlamydomonadales</taxon>
        <taxon>Volvocaceae</taxon>
        <taxon>Volvox</taxon>
    </lineage>
</organism>
<evidence type="ECO:0008006" key="5">
    <source>
        <dbReference type="Google" id="ProtNLM"/>
    </source>
</evidence>
<accession>A0A8J4BAC0</accession>
<evidence type="ECO:0000313" key="3">
    <source>
        <dbReference type="EMBL" id="GIL57689.1"/>
    </source>
</evidence>
<dbReference type="InterPro" id="IPR012349">
    <property type="entry name" value="Split_barrel_FMN-bd"/>
</dbReference>
<feature type="domain" description="CREG-like beta-barrel" evidence="2">
    <location>
        <begin position="89"/>
        <end position="236"/>
    </location>
</feature>
<dbReference type="InterPro" id="IPR019595">
    <property type="entry name" value="DUF2470"/>
</dbReference>